<dbReference type="AlphaFoldDB" id="A0AAW2GIZ5"/>
<dbReference type="EMBL" id="JADYXP020000003">
    <property type="protein sequence ID" value="KAL0128169.1"/>
    <property type="molecule type" value="Genomic_DNA"/>
</dbReference>
<proteinExistence type="predicted"/>
<accession>A0AAW2GIZ5</accession>
<sequence>MMKISVPGSSWQMEQKLPEFRCSCKYRNVALNSHSGMKFPSSRGSSASRERRFS</sequence>
<evidence type="ECO:0000313" key="3">
    <source>
        <dbReference type="Proteomes" id="UP001430953"/>
    </source>
</evidence>
<evidence type="ECO:0000256" key="1">
    <source>
        <dbReference type="SAM" id="MobiDB-lite"/>
    </source>
</evidence>
<dbReference type="Proteomes" id="UP001430953">
    <property type="component" value="Unassembled WGS sequence"/>
</dbReference>
<protein>
    <submittedName>
        <fullName evidence="2">Uncharacterized protein</fullName>
    </submittedName>
</protein>
<evidence type="ECO:0000313" key="2">
    <source>
        <dbReference type="EMBL" id="KAL0128169.1"/>
    </source>
</evidence>
<feature type="region of interest" description="Disordered" evidence="1">
    <location>
        <begin position="34"/>
        <end position="54"/>
    </location>
</feature>
<comment type="caution">
    <text evidence="2">The sequence shown here is derived from an EMBL/GenBank/DDBJ whole genome shotgun (WGS) entry which is preliminary data.</text>
</comment>
<gene>
    <name evidence="2" type="ORF">PUN28_003430</name>
</gene>
<name>A0AAW2GIZ5_9HYME</name>
<organism evidence="2 3">
    <name type="scientific">Cardiocondyla obscurior</name>
    <dbReference type="NCBI Taxonomy" id="286306"/>
    <lineage>
        <taxon>Eukaryota</taxon>
        <taxon>Metazoa</taxon>
        <taxon>Ecdysozoa</taxon>
        <taxon>Arthropoda</taxon>
        <taxon>Hexapoda</taxon>
        <taxon>Insecta</taxon>
        <taxon>Pterygota</taxon>
        <taxon>Neoptera</taxon>
        <taxon>Endopterygota</taxon>
        <taxon>Hymenoptera</taxon>
        <taxon>Apocrita</taxon>
        <taxon>Aculeata</taxon>
        <taxon>Formicoidea</taxon>
        <taxon>Formicidae</taxon>
        <taxon>Myrmicinae</taxon>
        <taxon>Cardiocondyla</taxon>
    </lineage>
</organism>
<reference evidence="2 3" key="1">
    <citation type="submission" date="2023-03" db="EMBL/GenBank/DDBJ databases">
        <title>High recombination rates correlate with genetic variation in Cardiocondyla obscurior ants.</title>
        <authorList>
            <person name="Errbii M."/>
        </authorList>
    </citation>
    <scope>NUCLEOTIDE SEQUENCE [LARGE SCALE GENOMIC DNA]</scope>
    <source>
        <strain evidence="2">Alpha-2009</strain>
        <tissue evidence="2">Whole body</tissue>
    </source>
</reference>
<keyword evidence="3" id="KW-1185">Reference proteome</keyword>